<dbReference type="InterPro" id="IPR001164">
    <property type="entry name" value="ArfGAP_dom"/>
</dbReference>
<dbReference type="InterPro" id="IPR044820">
    <property type="entry name" value="AGD14-like"/>
</dbReference>
<feature type="compositionally biased region" description="Polar residues" evidence="2">
    <location>
        <begin position="722"/>
        <end position="732"/>
    </location>
</feature>
<dbReference type="CDD" id="cd08838">
    <property type="entry name" value="ArfGap_AGFG"/>
    <property type="match status" value="1"/>
</dbReference>
<dbReference type="Proteomes" id="UP000693981">
    <property type="component" value="Unassembled WGS sequence"/>
</dbReference>
<feature type="compositionally biased region" description="Low complexity" evidence="2">
    <location>
        <begin position="703"/>
        <end position="714"/>
    </location>
</feature>
<evidence type="ECO:0000313" key="4">
    <source>
        <dbReference type="EMBL" id="KAG7401893.1"/>
    </source>
</evidence>
<feature type="compositionally biased region" description="Low complexity" evidence="2">
    <location>
        <begin position="632"/>
        <end position="657"/>
    </location>
</feature>
<dbReference type="PROSITE" id="PS50115">
    <property type="entry name" value="ARFGAP"/>
    <property type="match status" value="1"/>
</dbReference>
<feature type="compositionally biased region" description="Low complexity" evidence="2">
    <location>
        <begin position="333"/>
        <end position="342"/>
    </location>
</feature>
<feature type="compositionally biased region" description="Polar residues" evidence="2">
    <location>
        <begin position="307"/>
        <end position="318"/>
    </location>
</feature>
<evidence type="ECO:0000256" key="2">
    <source>
        <dbReference type="SAM" id="MobiDB-lite"/>
    </source>
</evidence>
<dbReference type="EMBL" id="JAGDFL010000006">
    <property type="protein sequence ID" value="KAG7401893.1"/>
    <property type="molecule type" value="Genomic_DNA"/>
</dbReference>
<feature type="region of interest" description="Disordered" evidence="2">
    <location>
        <begin position="134"/>
        <end position="250"/>
    </location>
</feature>
<dbReference type="PANTHER" id="PTHR46085">
    <property type="entry name" value="ARFGAP/RECO-RELATED"/>
    <property type="match status" value="1"/>
</dbReference>
<sequence>MAKSSSANEKRQEERLIQELRDFQRSNVTNRRCFDCNEMMPQYVCLDFNTFVCTACSGIHREFAHRVKSISMSKFTESEVKNMVKFGGNEAAQKYWRAKHDPSFRPNGGSDGERTRNFIRLTYIDRKWVYESPRHAKDEEPERTSSKSSKSKKEMKAPAADSGDDFFSSSSKPAKASSSGNDGGFAQFGDFSQFDTSSKPAASPSFGDFGNFDTAATAKKADDGFADFGGFEGSTASSSGVSAPSKATPKAAPAFRNFDSFKIAPPPGSQFSSPPANTTLAPVVNDLMGTSPPKKAEDPFGFDTPAPTLTPQNTQAPVASSPFDAFDAPTPTSRAGSRSSSISLDPFSNVVTVAPSVPVTTKQNTSPFDAFGSPAPSPASAFDDFAAPSPAPTASSNVFDAFGGGGDDFGDFTGSNSSSRTSSANPPAPDPFASMLEKPAAAAVAADPFAAFDDMQASKPAPSAPAPTPGFGATDFSGSSVSKPASTDPFAFASGSPGNGFSAGISSQQQQHSGSNVASQPFGGFPGTPGHQIPQHQQQPMMPQNAFNHQMQQSMQPINQGPPSQTQQQQWYGQTQGFPGQQQPMHPTGQQFPGQQFPDQLPPRVGVPPPAPAQVKASAASINDPFASLNIGSAFGFSGSSTGSTSTSGPPSRTGSGVTASTAPFAPQSRSGATNSFGSGAAAPVFSAHVQASSFAPPPQNPPAFADPNAFGDFTSAPVQKPASSANPFDLF</sequence>
<feature type="compositionally biased region" description="Polar residues" evidence="2">
    <location>
        <begin position="269"/>
        <end position="280"/>
    </location>
</feature>
<keyword evidence="1" id="KW-0479">Metal-binding</keyword>
<accession>A0A8T1XCY0</accession>
<feature type="compositionally biased region" description="Low complexity" evidence="2">
    <location>
        <begin position="561"/>
        <end position="604"/>
    </location>
</feature>
<dbReference type="GO" id="GO:0008270">
    <property type="term" value="F:zinc ion binding"/>
    <property type="evidence" value="ECO:0007669"/>
    <property type="project" value="UniProtKB-KW"/>
</dbReference>
<dbReference type="Pfam" id="PF01412">
    <property type="entry name" value="ArfGap"/>
    <property type="match status" value="1"/>
</dbReference>
<feature type="compositionally biased region" description="Low complexity" evidence="2">
    <location>
        <begin position="360"/>
        <end position="401"/>
    </location>
</feature>
<dbReference type="GO" id="GO:0005096">
    <property type="term" value="F:GTPase activator activity"/>
    <property type="evidence" value="ECO:0007669"/>
    <property type="project" value="InterPro"/>
</dbReference>
<feature type="region of interest" description="Disordered" evidence="2">
    <location>
        <begin position="455"/>
        <end position="618"/>
    </location>
</feature>
<feature type="domain" description="Arf-GAP" evidence="3">
    <location>
        <begin position="14"/>
        <end position="139"/>
    </location>
</feature>
<keyword evidence="5" id="KW-1185">Reference proteome</keyword>
<evidence type="ECO:0000259" key="3">
    <source>
        <dbReference type="PROSITE" id="PS50115"/>
    </source>
</evidence>
<reference evidence="4" key="1">
    <citation type="submission" date="2021-02" db="EMBL/GenBank/DDBJ databases">
        <authorList>
            <person name="Palmer J.M."/>
        </authorList>
    </citation>
    <scope>NUCLEOTIDE SEQUENCE</scope>
    <source>
        <strain evidence="4">SCRP23</strain>
    </source>
</reference>
<feature type="compositionally biased region" description="Low complexity" evidence="2">
    <location>
        <begin position="165"/>
        <end position="179"/>
    </location>
</feature>
<feature type="compositionally biased region" description="Polar residues" evidence="2">
    <location>
        <begin position="545"/>
        <end position="559"/>
    </location>
</feature>
<protein>
    <recommendedName>
        <fullName evidence="3">Arf-GAP domain-containing protein</fullName>
    </recommendedName>
</protein>
<feature type="compositionally biased region" description="Low complexity" evidence="2">
    <location>
        <begin position="226"/>
        <end position="250"/>
    </location>
</feature>
<organism evidence="4 5">
    <name type="scientific">Phytophthora boehmeriae</name>
    <dbReference type="NCBI Taxonomy" id="109152"/>
    <lineage>
        <taxon>Eukaryota</taxon>
        <taxon>Sar</taxon>
        <taxon>Stramenopiles</taxon>
        <taxon>Oomycota</taxon>
        <taxon>Peronosporomycetes</taxon>
        <taxon>Peronosporales</taxon>
        <taxon>Peronosporaceae</taxon>
        <taxon>Phytophthora</taxon>
    </lineage>
</organism>
<keyword evidence="1" id="KW-0862">Zinc</keyword>
<dbReference type="SMART" id="SM00105">
    <property type="entry name" value="ArfGap"/>
    <property type="match status" value="1"/>
</dbReference>
<proteinExistence type="predicted"/>
<feature type="compositionally biased region" description="Low complexity" evidence="2">
    <location>
        <begin position="411"/>
        <end position="425"/>
    </location>
</feature>
<keyword evidence="1" id="KW-0863">Zinc-finger</keyword>
<feature type="compositionally biased region" description="Polar residues" evidence="2">
    <location>
        <begin position="476"/>
        <end position="485"/>
    </location>
</feature>
<name>A0A8T1XCY0_9STRA</name>
<feature type="compositionally biased region" description="Low complexity" evidence="2">
    <location>
        <begin position="506"/>
        <end position="515"/>
    </location>
</feature>
<feature type="compositionally biased region" description="Low complexity" evidence="2">
    <location>
        <begin position="528"/>
        <end position="544"/>
    </location>
</feature>
<feature type="region of interest" description="Disordered" evidence="2">
    <location>
        <begin position="360"/>
        <end position="436"/>
    </location>
</feature>
<gene>
    <name evidence="4" type="ORF">PHYBOEH_009473</name>
</gene>
<feature type="region of interest" description="Disordered" evidence="2">
    <location>
        <begin position="263"/>
        <end position="342"/>
    </location>
</feature>
<evidence type="ECO:0000313" key="5">
    <source>
        <dbReference type="Proteomes" id="UP000693981"/>
    </source>
</evidence>
<comment type="caution">
    <text evidence="4">The sequence shown here is derived from an EMBL/GenBank/DDBJ whole genome shotgun (WGS) entry which is preliminary data.</text>
</comment>
<dbReference type="AlphaFoldDB" id="A0A8T1XCY0"/>
<feature type="region of interest" description="Disordered" evidence="2">
    <location>
        <begin position="630"/>
        <end position="732"/>
    </location>
</feature>
<evidence type="ECO:0000256" key="1">
    <source>
        <dbReference type="PROSITE-ProRule" id="PRU00288"/>
    </source>
</evidence>
<dbReference type="PANTHER" id="PTHR46085:SF3">
    <property type="entry name" value="ARF GTPASE ACTIVATING PROTEIN"/>
    <property type="match status" value="1"/>
</dbReference>
<dbReference type="OrthoDB" id="6036at2759"/>
<feature type="compositionally biased region" description="Basic and acidic residues" evidence="2">
    <location>
        <begin position="134"/>
        <end position="156"/>
    </location>
</feature>
<feature type="compositionally biased region" description="Polar residues" evidence="2">
    <location>
        <begin position="658"/>
        <end position="678"/>
    </location>
</feature>